<dbReference type="InterPro" id="IPR013264">
    <property type="entry name" value="DNAG_N"/>
</dbReference>
<dbReference type="GO" id="GO:0005737">
    <property type="term" value="C:cytoplasm"/>
    <property type="evidence" value="ECO:0007669"/>
    <property type="project" value="TreeGrafter"/>
</dbReference>
<dbReference type="InterPro" id="IPR034151">
    <property type="entry name" value="TOPRIM_DnaG_bac"/>
</dbReference>
<dbReference type="GO" id="GO:0003899">
    <property type="term" value="F:DNA-directed RNA polymerase activity"/>
    <property type="evidence" value="ECO:0007669"/>
    <property type="project" value="InterPro"/>
</dbReference>
<name>A0A0W8G1X0_9ZZZZ</name>
<evidence type="ECO:0000313" key="13">
    <source>
        <dbReference type="EMBL" id="KUG27152.1"/>
    </source>
</evidence>
<dbReference type="FunFam" id="3.90.980.10:FF:000001">
    <property type="entry name" value="DNA primase"/>
    <property type="match status" value="1"/>
</dbReference>
<dbReference type="Pfam" id="PF13155">
    <property type="entry name" value="Toprim_2"/>
    <property type="match status" value="1"/>
</dbReference>
<evidence type="ECO:0000256" key="7">
    <source>
        <dbReference type="ARBA" id="ARBA00022771"/>
    </source>
</evidence>
<dbReference type="SUPFAM" id="SSF57783">
    <property type="entry name" value="Zinc beta-ribbon"/>
    <property type="match status" value="1"/>
</dbReference>
<keyword evidence="6" id="KW-0479">Metal-binding</keyword>
<dbReference type="GO" id="GO:0000428">
    <property type="term" value="C:DNA-directed RNA polymerase complex"/>
    <property type="evidence" value="ECO:0007669"/>
    <property type="project" value="UniProtKB-KW"/>
</dbReference>
<dbReference type="PANTHER" id="PTHR30313:SF2">
    <property type="entry name" value="DNA PRIMASE"/>
    <property type="match status" value="1"/>
</dbReference>
<dbReference type="GO" id="GO:0006269">
    <property type="term" value="P:DNA replication, synthesis of primer"/>
    <property type="evidence" value="ECO:0007669"/>
    <property type="project" value="UniProtKB-KW"/>
</dbReference>
<dbReference type="InterPro" id="IPR036977">
    <property type="entry name" value="DNA_primase_Znf_CHC2"/>
</dbReference>
<evidence type="ECO:0000256" key="10">
    <source>
        <dbReference type="ARBA" id="ARBA00023125"/>
    </source>
</evidence>
<evidence type="ECO:0000256" key="5">
    <source>
        <dbReference type="ARBA" id="ARBA00022705"/>
    </source>
</evidence>
<evidence type="ECO:0000256" key="6">
    <source>
        <dbReference type="ARBA" id="ARBA00022723"/>
    </source>
</evidence>
<dbReference type="GO" id="GO:1990077">
    <property type="term" value="C:primosome complex"/>
    <property type="evidence" value="ECO:0007669"/>
    <property type="project" value="UniProtKB-KW"/>
</dbReference>
<dbReference type="Gene3D" id="3.90.980.10">
    <property type="entry name" value="DNA primase, catalytic core, N-terminal domain"/>
    <property type="match status" value="1"/>
</dbReference>
<feature type="domain" description="Toprim" evidence="12">
    <location>
        <begin position="257"/>
        <end position="340"/>
    </location>
</feature>
<dbReference type="SUPFAM" id="SSF56731">
    <property type="entry name" value="DNA primase core"/>
    <property type="match status" value="1"/>
</dbReference>
<evidence type="ECO:0000259" key="12">
    <source>
        <dbReference type="PROSITE" id="PS50880"/>
    </source>
</evidence>
<keyword evidence="8" id="KW-0862">Zinc</keyword>
<protein>
    <submittedName>
        <fullName evidence="13">Dna primase</fullName>
    </submittedName>
</protein>
<keyword evidence="2" id="KW-0639">Primosome</keyword>
<dbReference type="AlphaFoldDB" id="A0A0W8G1X0"/>
<dbReference type="InterPro" id="IPR030846">
    <property type="entry name" value="DnaG_bac"/>
</dbReference>
<proteinExistence type="inferred from homology"/>
<dbReference type="InterPro" id="IPR037068">
    <property type="entry name" value="DNA_primase_core_N_sf"/>
</dbReference>
<dbReference type="InterPro" id="IPR002694">
    <property type="entry name" value="Znf_CHC2"/>
</dbReference>
<dbReference type="PANTHER" id="PTHR30313">
    <property type="entry name" value="DNA PRIMASE"/>
    <property type="match status" value="1"/>
</dbReference>
<reference evidence="13" key="1">
    <citation type="journal article" date="2015" name="Proc. Natl. Acad. Sci. U.S.A.">
        <title>Networks of energetic and metabolic interactions define dynamics in microbial communities.</title>
        <authorList>
            <person name="Embree M."/>
            <person name="Liu J.K."/>
            <person name="Al-Bassam M.M."/>
            <person name="Zengler K."/>
        </authorList>
    </citation>
    <scope>NUCLEOTIDE SEQUENCE</scope>
</reference>
<dbReference type="InterPro" id="IPR050219">
    <property type="entry name" value="DnaG_primase"/>
</dbReference>
<evidence type="ECO:0000256" key="9">
    <source>
        <dbReference type="ARBA" id="ARBA00022842"/>
    </source>
</evidence>
<dbReference type="CDD" id="cd03364">
    <property type="entry name" value="TOPRIM_DnaG_primases"/>
    <property type="match status" value="1"/>
</dbReference>
<evidence type="ECO:0000256" key="4">
    <source>
        <dbReference type="ARBA" id="ARBA00022695"/>
    </source>
</evidence>
<evidence type="ECO:0000256" key="11">
    <source>
        <dbReference type="ARBA" id="ARBA00023163"/>
    </source>
</evidence>
<dbReference type="Pfam" id="PF01807">
    <property type="entry name" value="Zn_ribbon_DnaG"/>
    <property type="match status" value="1"/>
</dbReference>
<evidence type="ECO:0000256" key="1">
    <source>
        <dbReference type="ARBA" id="ARBA00022478"/>
    </source>
</evidence>
<evidence type="ECO:0000256" key="2">
    <source>
        <dbReference type="ARBA" id="ARBA00022515"/>
    </source>
</evidence>
<keyword evidence="4" id="KW-0548">Nucleotidyltransferase</keyword>
<gene>
    <name evidence="13" type="ORF">ASZ90_002999</name>
</gene>
<keyword evidence="1" id="KW-0240">DNA-directed RNA polymerase</keyword>
<keyword evidence="3" id="KW-0808">Transferase</keyword>
<evidence type="ECO:0000256" key="3">
    <source>
        <dbReference type="ARBA" id="ARBA00022679"/>
    </source>
</evidence>
<dbReference type="HAMAP" id="MF_00974">
    <property type="entry name" value="DNA_primase_DnaG"/>
    <property type="match status" value="1"/>
</dbReference>
<comment type="caution">
    <text evidence="13">The sequence shown here is derived from an EMBL/GenBank/DDBJ whole genome shotgun (WGS) entry which is preliminary data.</text>
</comment>
<dbReference type="Gene3D" id="3.40.1360.10">
    <property type="match status" value="1"/>
</dbReference>
<organism evidence="13">
    <name type="scientific">hydrocarbon metagenome</name>
    <dbReference type="NCBI Taxonomy" id="938273"/>
    <lineage>
        <taxon>unclassified sequences</taxon>
        <taxon>metagenomes</taxon>
        <taxon>ecological metagenomes</taxon>
    </lineage>
</organism>
<keyword evidence="7" id="KW-0863">Zinc-finger</keyword>
<dbReference type="PIRSF" id="PIRSF002811">
    <property type="entry name" value="DnaG"/>
    <property type="match status" value="1"/>
</dbReference>
<dbReference type="EMBL" id="LNQE01000358">
    <property type="protein sequence ID" value="KUG27152.1"/>
    <property type="molecule type" value="Genomic_DNA"/>
</dbReference>
<dbReference type="Gene3D" id="3.90.580.10">
    <property type="entry name" value="Zinc finger, CHC2-type domain"/>
    <property type="match status" value="1"/>
</dbReference>
<dbReference type="InterPro" id="IPR006295">
    <property type="entry name" value="DNA_primase_DnaG"/>
</dbReference>
<accession>A0A0W8G1X0</accession>
<evidence type="ECO:0000256" key="8">
    <source>
        <dbReference type="ARBA" id="ARBA00022833"/>
    </source>
</evidence>
<dbReference type="GO" id="GO:0008270">
    <property type="term" value="F:zinc ion binding"/>
    <property type="evidence" value="ECO:0007669"/>
    <property type="project" value="UniProtKB-KW"/>
</dbReference>
<dbReference type="SMART" id="SM00400">
    <property type="entry name" value="ZnF_CHCC"/>
    <property type="match status" value="1"/>
</dbReference>
<keyword evidence="10" id="KW-0238">DNA-binding</keyword>
<dbReference type="InterPro" id="IPR006171">
    <property type="entry name" value="TOPRIM_dom"/>
</dbReference>
<dbReference type="PROSITE" id="PS50880">
    <property type="entry name" value="TOPRIM"/>
    <property type="match status" value="1"/>
</dbReference>
<dbReference type="NCBIfam" id="TIGR01391">
    <property type="entry name" value="dnaG"/>
    <property type="match status" value="1"/>
</dbReference>
<keyword evidence="5" id="KW-0235">DNA replication</keyword>
<keyword evidence="9" id="KW-0460">Magnesium</keyword>
<dbReference type="GO" id="GO:0003677">
    <property type="term" value="F:DNA binding"/>
    <property type="evidence" value="ECO:0007669"/>
    <property type="project" value="UniProtKB-KW"/>
</dbReference>
<dbReference type="SMART" id="SM00493">
    <property type="entry name" value="TOPRIM"/>
    <property type="match status" value="1"/>
</dbReference>
<keyword evidence="11" id="KW-0804">Transcription</keyword>
<dbReference type="Pfam" id="PF08275">
    <property type="entry name" value="DNAG_N"/>
    <property type="match status" value="1"/>
</dbReference>
<sequence>MKFDSSGVAAVKARADIVEIVRRYVDLRPVGGRLVGACPFHQETKGSFNVHPERGYFHCFGCQASGDVIDFYCRINGLEFREGLERLADEVGVRLNAGRPDPRAGEKKRLRQACLDMHALADAFFRRCLEAPEGGNARDYLARRGIAPEVAARFGLGYSPAGWQALEDFLKKKGFSPAQAAAAGLLSKREDGRTWDRFRDRLIFPIRDVAGTVVAFGGRIMGEGDPKYLNSADSPIYRKGDHLYALCDARPSMAKSRRAILTEGYVDVITLHQFGYGDAVGVLGTALTPEQVKRLLGFCATVDLVFDGDGAGRKAALRSAEMLLATGAACRVTLLPEGEDVDSLLQTRGREAFEACLGGADEGLRYCFRAVAAMARKEQITWAEGFLGKVGDANLRAAYAPRVAAALGLSEAELRGALADSVVRRQAAVPPSQRREAAAKGLVLSQQESWIVTFAARCPEYVSALGELGTRDFLSGTDARALWDGLAGLGDGDPRLVLEDAQLAFVLEARRPGELSGEAGRELFEEISDFLRAARRESARKELMESMRRARAVGDTGEEMRLFAELNALLGRGDE</sequence>